<gene>
    <name evidence="25" type="ORF">LCOR_11255.1</name>
</gene>
<dbReference type="InterPro" id="IPR023298">
    <property type="entry name" value="ATPase_P-typ_TM_dom_sf"/>
</dbReference>
<dbReference type="PRINTS" id="PR00348">
    <property type="entry name" value="UBIQUITIN"/>
</dbReference>
<keyword evidence="17 22" id="KW-1133">Transmembrane helix</keyword>
<dbReference type="SMART" id="SM01377">
    <property type="entry name" value="Ribosomal_L40e"/>
    <property type="match status" value="1"/>
</dbReference>
<keyword evidence="16" id="KW-0689">Ribosomal protein</keyword>
<dbReference type="InterPro" id="IPR000626">
    <property type="entry name" value="Ubiquitin-like_dom"/>
</dbReference>
<evidence type="ECO:0000256" key="11">
    <source>
        <dbReference type="ARBA" id="ARBA00022723"/>
    </source>
</evidence>
<evidence type="ECO:0000256" key="12">
    <source>
        <dbReference type="ARBA" id="ARBA00022741"/>
    </source>
</evidence>
<dbReference type="InterPro" id="IPR023214">
    <property type="entry name" value="HAD_sf"/>
</dbReference>
<dbReference type="GO" id="GO:0016887">
    <property type="term" value="F:ATP hydrolysis activity"/>
    <property type="evidence" value="ECO:0007669"/>
    <property type="project" value="InterPro"/>
</dbReference>
<comment type="caution">
    <text evidence="25">The sequence shown here is derived from an EMBL/GenBank/DDBJ whole genome shotgun (WGS) entry which is preliminary data.</text>
</comment>
<dbReference type="GO" id="GO:0016020">
    <property type="term" value="C:membrane"/>
    <property type="evidence" value="ECO:0007669"/>
    <property type="project" value="UniProtKB-SubCell"/>
</dbReference>
<dbReference type="Gene3D" id="3.40.50.1000">
    <property type="entry name" value="HAD superfamily/HAD-like"/>
    <property type="match status" value="2"/>
</dbReference>
<dbReference type="STRING" id="1263082.A0A068SER0"/>
<feature type="transmembrane region" description="Helical" evidence="22">
    <location>
        <begin position="295"/>
        <end position="317"/>
    </location>
</feature>
<name>A0A068SER0_9FUNG</name>
<dbReference type="SUPFAM" id="SSF81665">
    <property type="entry name" value="Calcium ATPase, transmembrane domain M"/>
    <property type="match status" value="1"/>
</dbReference>
<feature type="transmembrane region" description="Helical" evidence="22">
    <location>
        <begin position="1158"/>
        <end position="1176"/>
    </location>
</feature>
<keyword evidence="12" id="KW-0547">Nucleotide-binding</keyword>
<keyword evidence="18 22" id="KW-0472">Membrane</keyword>
<keyword evidence="20" id="KW-0687">Ribonucleoprotein</keyword>
<dbReference type="GO" id="GO:1990904">
    <property type="term" value="C:ribonucleoprotein complex"/>
    <property type="evidence" value="ECO:0007669"/>
    <property type="project" value="UniProtKB-KW"/>
</dbReference>
<comment type="similarity">
    <text evidence="7">In the C-terminal section; belongs to the eukaryotic ribosomal protein eL40 family.</text>
</comment>
<sequence>MPNSPLHWSLLAWIAQTTLIYAMPQFNEVNGYQVNGTRCPLQTYHAFPCPQLCVRDIEDCPLHIRPTCPSNHTFCVDGTCRTQCPTDIISKCECRGAPKLQQGAAAYPCKSGDTVDIPNFNSSQLASHQACADHLGISSVSNWVSQPIHMMWGHCPKPAYGHVTFTEPIYIGIYAFYGLCIGTILGWLAYKRLQEKRVIDDYYKDASLRRHMKQLYAPKEKDPGNMQQQYNGTNVDDAQTMDDDTMLITAYRRDNIGMTCFVLYALETAGMVVLLLVMTYDYYNDFLLFRGDKLIQTSTFIGIWYIFVIWFFCLVLFRDRLINFFRIRCSYDKGQYVQVEKDEPAMIFIEHENSIMRGVRWLEKTTKHQLGLDVVVKTARLQQTKAGTRYFVYQCTRYLYSSDTRQFLPYVFQLGRQCDEFAKQNQGLTSEEAHRRQEMIGTNFIEVYVPNFMMALLREATSFFYIYQFTILWLFYYYDYWQVAIADTGVILLSALFKVIVRLRAEKRIKSMAEFTDNINLLRDGEWKSLSTTEMVPGDVFEVESGKVAPCDAVILSGNIVADESSLTGEPLPIRKFPLRTDDHSPYNRMGTGKTSTIFAGTTISQAQRDATDPNQRVAALVTQTGTATDKGQLVKRILFPTRVSFIFDEQLKIVILILCTCALIVLCLAIWMYTRGTTAWFYATFAVAQLVSPLLPAALVVGQSVASGHLRKKKIYCVDLPRILMAGKVQIFCFDKTGTLTKEGLEFYGVQPIEPTQDKDDIKTIPEFGQHFLDMQQAVPDLMKMGIATCHAVTTLDDQYIGNPVDIEMFRSSGWTLKQRAAEDIEKGYIDTIIPAAPSPGGLVTPFHIVKRFEFAHDRMSMSVAVLDTRSNKIHIFVKGAYEKIKEVSNATSVPGNYDSATANLAHQGCYVLAMAHRELDLEAIGGLSCFREWSRDQMEQDINLIGLVIFKNQLKVDTAENIAALKRGATRTVMITGDTALTGVYIARQCGMVPQGAKVLLGDYDRYQDTVVWRNVDESPEDEKPIMIDCLHGYMSDNPATSIELAMTGKAFQWMMDHDLIRHYLLDVRVFARMTPNQKVQCVQLHMERGITAMSGDGGNDCGALRAAHVGIAMSDAEASIVSPFSTSHRSVASCVELLRQGRAALVTSITGYKYLVLYGQIMMMLKIFSFYFAMGMPQYVWIAVDFFITVLLTWAVSQAKAAKDLAPQRPTARLLGPQTLASCVGLVVINWLFLSGAFVMLFKQPWYRCNEFDSSTVDTSKWALLSKYYEPEIASLVCLTQFVNSAAVFNFGDKYRQSWWRNYALVVLWSAYLAIIFYWILADPNPFSCAFQFNCGTKSVLKQLGYDYPSSLPPYDTPLGHNVMPRDFRWKLWGLCVANVIAALLYEKLVVLGPVRDFLARGGLATRRGNLLRLCNKVSAMQIFVKTLTGKTITLEVESSDSIENVKQKIQDKEGIPPDQQRLIFAGKQLEDGRTLSDYNIQKESTLHLVLRLRGGIIEPSLKALASKYNCEKNICRKCYARLPPRATNCRKRKCGHSNQLRPKKKLK</sequence>
<dbReference type="GO" id="GO:0000055">
    <property type="term" value="P:ribosomal large subunit export from nucleus"/>
    <property type="evidence" value="ECO:0007669"/>
    <property type="project" value="UniProtKB-ARBA"/>
</dbReference>
<dbReference type="SFLD" id="SFLDG00002">
    <property type="entry name" value="C1.7:_P-type_atpase_like"/>
    <property type="match status" value="1"/>
</dbReference>
<dbReference type="InterPro" id="IPR038587">
    <property type="entry name" value="Ribosomal_eL40_sf"/>
</dbReference>
<evidence type="ECO:0000256" key="22">
    <source>
        <dbReference type="SAM" id="Phobius"/>
    </source>
</evidence>
<keyword evidence="15" id="KW-1278">Translocase</keyword>
<dbReference type="SFLD" id="SFLDS00003">
    <property type="entry name" value="Haloacid_Dehalogenase"/>
    <property type="match status" value="1"/>
</dbReference>
<feature type="domain" description="Ubiquitin-like" evidence="24">
    <location>
        <begin position="1424"/>
        <end position="1499"/>
    </location>
</feature>
<keyword evidence="13" id="KW-0067">ATP-binding</keyword>
<evidence type="ECO:0000256" key="20">
    <source>
        <dbReference type="ARBA" id="ARBA00023274"/>
    </source>
</evidence>
<proteinExistence type="inferred from homology"/>
<dbReference type="Pfam" id="PF13246">
    <property type="entry name" value="Cation_ATPase"/>
    <property type="match status" value="1"/>
</dbReference>
<dbReference type="InterPro" id="IPR008250">
    <property type="entry name" value="ATPase_P-typ_transduc_dom_A_sf"/>
</dbReference>
<evidence type="ECO:0000256" key="15">
    <source>
        <dbReference type="ARBA" id="ARBA00022967"/>
    </source>
</evidence>
<dbReference type="SUPFAM" id="SSF57829">
    <property type="entry name" value="Zn-binding ribosomal proteins"/>
    <property type="match status" value="1"/>
</dbReference>
<evidence type="ECO:0000313" key="26">
    <source>
        <dbReference type="Proteomes" id="UP000027586"/>
    </source>
</evidence>
<dbReference type="GO" id="GO:0006412">
    <property type="term" value="P:translation"/>
    <property type="evidence" value="ECO:0007669"/>
    <property type="project" value="InterPro"/>
</dbReference>
<dbReference type="PANTHER" id="PTHR45630:SF11">
    <property type="entry name" value="CATION-TRANSPORTING P-TYPE ATPASE N-TERMINAL DOMAIN-CONTAINING PROTEIN"/>
    <property type="match status" value="1"/>
</dbReference>
<evidence type="ECO:0000256" key="7">
    <source>
        <dbReference type="ARBA" id="ARBA00010570"/>
    </source>
</evidence>
<dbReference type="PROSITE" id="PS50053">
    <property type="entry name" value="UBIQUITIN_2"/>
    <property type="match status" value="1"/>
</dbReference>
<keyword evidence="14" id="KW-0460">Magnesium</keyword>
<dbReference type="Gene3D" id="2.70.150.10">
    <property type="entry name" value="Calcium-transporting ATPase, cytoplasmic transduction domain A"/>
    <property type="match status" value="1"/>
</dbReference>
<comment type="subcellular location">
    <subcellularLocation>
        <location evidence="4">Cytoplasm</location>
    </subcellularLocation>
    <subcellularLocation>
        <location evidence="3">Membrane</location>
        <topology evidence="3">Multi-pass membrane protein</topology>
    </subcellularLocation>
    <subcellularLocation>
        <location evidence="2">Nucleus</location>
    </subcellularLocation>
</comment>
<feature type="transmembrane region" description="Helical" evidence="22">
    <location>
        <begin position="1306"/>
        <end position="1324"/>
    </location>
</feature>
<evidence type="ECO:0000256" key="5">
    <source>
        <dbReference type="ARBA" id="ARBA00006000"/>
    </source>
</evidence>
<accession>A0A068SER0</accession>
<evidence type="ECO:0000256" key="14">
    <source>
        <dbReference type="ARBA" id="ARBA00022842"/>
    </source>
</evidence>
<feature type="transmembrane region" description="Helical" evidence="22">
    <location>
        <begin position="1276"/>
        <end position="1294"/>
    </location>
</feature>
<dbReference type="InterPro" id="IPR001757">
    <property type="entry name" value="P_typ_ATPase"/>
</dbReference>
<dbReference type="SUPFAM" id="SSF56784">
    <property type="entry name" value="HAD-like"/>
    <property type="match status" value="1"/>
</dbReference>
<feature type="transmembrane region" description="Helical" evidence="22">
    <location>
        <begin position="1223"/>
        <end position="1245"/>
    </location>
</feature>
<keyword evidence="19" id="KW-0539">Nucleus</keyword>
<dbReference type="InterPro" id="IPR006544">
    <property type="entry name" value="P-type_TPase_V"/>
</dbReference>
<evidence type="ECO:0000256" key="19">
    <source>
        <dbReference type="ARBA" id="ARBA00023242"/>
    </source>
</evidence>
<dbReference type="SMART" id="SM00213">
    <property type="entry name" value="UBQ"/>
    <property type="match status" value="1"/>
</dbReference>
<keyword evidence="10 22" id="KW-0812">Transmembrane</keyword>
<evidence type="ECO:0000256" key="16">
    <source>
        <dbReference type="ARBA" id="ARBA00022980"/>
    </source>
</evidence>
<dbReference type="SFLD" id="SFLDF00027">
    <property type="entry name" value="p-type_atpase"/>
    <property type="match status" value="1"/>
</dbReference>
<dbReference type="InterPro" id="IPR059000">
    <property type="entry name" value="ATPase_P-type_domA"/>
</dbReference>
<feature type="transmembrane region" description="Helical" evidence="22">
    <location>
        <begin position="1182"/>
        <end position="1202"/>
    </location>
</feature>
<feature type="transmembrane region" description="Helical" evidence="22">
    <location>
        <begin position="169"/>
        <end position="190"/>
    </location>
</feature>
<evidence type="ECO:0000256" key="6">
    <source>
        <dbReference type="ARBA" id="ARBA00008373"/>
    </source>
</evidence>
<comment type="function">
    <text evidence="1">Component of the 60S subunit of the ribosome.</text>
</comment>
<feature type="transmembrane region" description="Helical" evidence="22">
    <location>
        <begin position="654"/>
        <end position="674"/>
    </location>
</feature>
<evidence type="ECO:0000256" key="13">
    <source>
        <dbReference type="ARBA" id="ARBA00022840"/>
    </source>
</evidence>
<dbReference type="CDD" id="cd01803">
    <property type="entry name" value="Ubl_ubiquitin"/>
    <property type="match status" value="1"/>
</dbReference>
<dbReference type="PROSITE" id="PS00299">
    <property type="entry name" value="UBIQUITIN_1"/>
    <property type="match status" value="1"/>
</dbReference>
<dbReference type="PANTHER" id="PTHR45630">
    <property type="entry name" value="CATION-TRANSPORTING ATPASE-RELATED"/>
    <property type="match status" value="1"/>
</dbReference>
<dbReference type="InterPro" id="IPR019954">
    <property type="entry name" value="Ubiquitin_CS"/>
</dbReference>
<dbReference type="GO" id="GO:0005737">
    <property type="term" value="C:cytoplasm"/>
    <property type="evidence" value="ECO:0007669"/>
    <property type="project" value="UniProtKB-SubCell"/>
</dbReference>
<comment type="similarity">
    <text evidence="5">Belongs to the cation transport ATPase (P-type) (TC 3.A.3) family. Type V subfamily.</text>
</comment>
<dbReference type="InterPro" id="IPR019956">
    <property type="entry name" value="Ubiquitin_dom"/>
</dbReference>
<dbReference type="Gene3D" id="1.20.1110.10">
    <property type="entry name" value="Calcium-transporting ATPase, transmembrane domain"/>
    <property type="match status" value="1"/>
</dbReference>
<organism evidence="25 26">
    <name type="scientific">Lichtheimia corymbifera JMRC:FSU:9682</name>
    <dbReference type="NCBI Taxonomy" id="1263082"/>
    <lineage>
        <taxon>Eukaryota</taxon>
        <taxon>Fungi</taxon>
        <taxon>Fungi incertae sedis</taxon>
        <taxon>Mucoromycota</taxon>
        <taxon>Mucoromycotina</taxon>
        <taxon>Mucoromycetes</taxon>
        <taxon>Mucorales</taxon>
        <taxon>Lichtheimiaceae</taxon>
        <taxon>Lichtheimia</taxon>
    </lineage>
</organism>
<evidence type="ECO:0000256" key="21">
    <source>
        <dbReference type="ARBA" id="ARBA00035124"/>
    </source>
</evidence>
<evidence type="ECO:0000256" key="3">
    <source>
        <dbReference type="ARBA" id="ARBA00004141"/>
    </source>
</evidence>
<dbReference type="EMBL" id="CBTN010000093">
    <property type="protein sequence ID" value="CDH60470.1"/>
    <property type="molecule type" value="Genomic_DNA"/>
</dbReference>
<dbReference type="InterPro" id="IPR036412">
    <property type="entry name" value="HAD-like_sf"/>
</dbReference>
<evidence type="ECO:0000256" key="9">
    <source>
        <dbReference type="ARBA" id="ARBA00022499"/>
    </source>
</evidence>
<dbReference type="InterPro" id="IPR044492">
    <property type="entry name" value="P_typ_ATPase_HD_dom"/>
</dbReference>
<feature type="chain" id="PRO_5001656098" evidence="23">
    <location>
        <begin position="23"/>
        <end position="1551"/>
    </location>
</feature>
<dbReference type="GO" id="GO:0140358">
    <property type="term" value="F:P-type transmembrane transporter activity"/>
    <property type="evidence" value="ECO:0007669"/>
    <property type="project" value="InterPro"/>
</dbReference>
<comment type="similarity">
    <text evidence="6">In the N-terminal section; belongs to the ubiquitin family.</text>
</comment>
<keyword evidence="8" id="KW-0963">Cytoplasm</keyword>
<dbReference type="InterPro" id="IPR011332">
    <property type="entry name" value="Ribosomal_zn-bd"/>
</dbReference>
<feature type="transmembrane region" description="Helical" evidence="22">
    <location>
        <begin position="484"/>
        <end position="501"/>
    </location>
</feature>
<evidence type="ECO:0000259" key="24">
    <source>
        <dbReference type="PROSITE" id="PS50053"/>
    </source>
</evidence>
<dbReference type="InterPro" id="IPR023299">
    <property type="entry name" value="ATPase_P-typ_cyto_dom_N"/>
</dbReference>
<comment type="subunit">
    <text evidence="21">Part of the 60S ribosomal subunit.</text>
</comment>
<protein>
    <submittedName>
        <fullName evidence="25">P-type atpase (p-atpase) superfamily</fullName>
    </submittedName>
</protein>
<dbReference type="NCBIfam" id="TIGR01494">
    <property type="entry name" value="ATPase_P-type"/>
    <property type="match status" value="1"/>
</dbReference>
<dbReference type="FunFam" id="4.10.1060.50:FF:000001">
    <property type="entry name" value="ubiquitin-60S ribosomal protein L40"/>
    <property type="match status" value="1"/>
</dbReference>
<dbReference type="Proteomes" id="UP000027586">
    <property type="component" value="Unassembled WGS sequence"/>
</dbReference>
<dbReference type="GO" id="GO:0005634">
    <property type="term" value="C:nucleus"/>
    <property type="evidence" value="ECO:0007669"/>
    <property type="project" value="UniProtKB-SubCell"/>
</dbReference>
<feature type="transmembrane region" description="Helical" evidence="22">
    <location>
        <begin position="680"/>
        <end position="703"/>
    </location>
</feature>
<dbReference type="GO" id="GO:0003735">
    <property type="term" value="F:structural constituent of ribosome"/>
    <property type="evidence" value="ECO:0007669"/>
    <property type="project" value="InterPro"/>
</dbReference>
<dbReference type="VEuPathDB" id="FungiDB:LCOR_11255.1"/>
<feature type="transmembrane region" description="Helical" evidence="22">
    <location>
        <begin position="460"/>
        <end position="478"/>
    </location>
</feature>
<dbReference type="GO" id="GO:0005840">
    <property type="term" value="C:ribosome"/>
    <property type="evidence" value="ECO:0007669"/>
    <property type="project" value="UniProtKB-KW"/>
</dbReference>
<feature type="signal peptide" evidence="23">
    <location>
        <begin position="1"/>
        <end position="22"/>
    </location>
</feature>
<dbReference type="InterPro" id="IPR018303">
    <property type="entry name" value="ATPase_P-typ_P_site"/>
</dbReference>
<dbReference type="NCBIfam" id="TIGR01657">
    <property type="entry name" value="P-ATPase-V"/>
    <property type="match status" value="1"/>
</dbReference>
<evidence type="ECO:0000256" key="23">
    <source>
        <dbReference type="SAM" id="SignalP"/>
    </source>
</evidence>
<dbReference type="Pfam" id="PF00240">
    <property type="entry name" value="ubiquitin"/>
    <property type="match status" value="1"/>
</dbReference>
<dbReference type="InterPro" id="IPR001975">
    <property type="entry name" value="Ribosomal_eL40_dom"/>
</dbReference>
<dbReference type="FunFam" id="3.10.20.90:FF:000014">
    <property type="entry name" value="Ubiquitin-60S ribosomal L40 fusion"/>
    <property type="match status" value="1"/>
</dbReference>
<keyword evidence="26" id="KW-1185">Reference proteome</keyword>
<evidence type="ECO:0000256" key="1">
    <source>
        <dbReference type="ARBA" id="ARBA00002241"/>
    </source>
</evidence>
<dbReference type="Gene3D" id="4.10.1060.50">
    <property type="match status" value="1"/>
</dbReference>
<dbReference type="PROSITE" id="PS00154">
    <property type="entry name" value="ATPASE_E1_E2"/>
    <property type="match status" value="1"/>
</dbReference>
<evidence type="ECO:0000256" key="8">
    <source>
        <dbReference type="ARBA" id="ARBA00022490"/>
    </source>
</evidence>
<dbReference type="OrthoDB" id="48943at2759"/>
<dbReference type="InterPro" id="IPR029071">
    <property type="entry name" value="Ubiquitin-like_domsf"/>
</dbReference>
<dbReference type="GO" id="GO:0019829">
    <property type="term" value="F:ATPase-coupled monoatomic cation transmembrane transporter activity"/>
    <property type="evidence" value="ECO:0007669"/>
    <property type="project" value="TreeGrafter"/>
</dbReference>
<evidence type="ECO:0000256" key="4">
    <source>
        <dbReference type="ARBA" id="ARBA00004496"/>
    </source>
</evidence>
<dbReference type="Gene3D" id="3.40.1110.10">
    <property type="entry name" value="Calcium-transporting ATPase, cytoplasmic domain N"/>
    <property type="match status" value="2"/>
</dbReference>
<dbReference type="Gene3D" id="3.10.20.90">
    <property type="entry name" value="Phosphatidylinositol 3-kinase Catalytic Subunit, Chain A, domain 1"/>
    <property type="match status" value="1"/>
</dbReference>
<feature type="transmembrane region" description="Helical" evidence="22">
    <location>
        <begin position="261"/>
        <end position="283"/>
    </location>
</feature>
<dbReference type="SUPFAM" id="SSF54236">
    <property type="entry name" value="Ubiquitin-like"/>
    <property type="match status" value="1"/>
</dbReference>
<reference evidence="25" key="1">
    <citation type="submission" date="2013-08" db="EMBL/GenBank/DDBJ databases">
        <title>Gene expansion shapes genome architecture in the human pathogen Lichtheimia corymbifera: an evolutionary genomics analysis in the ancient terrestrial Mucorales (Mucoromycotina).</title>
        <authorList>
            <person name="Schwartze V.U."/>
            <person name="Winter S."/>
            <person name="Shelest E."/>
            <person name="Marcet-Houben M."/>
            <person name="Horn F."/>
            <person name="Wehner S."/>
            <person name="Hoffmann K."/>
            <person name="Riege K."/>
            <person name="Sammeth M."/>
            <person name="Nowrousian M."/>
            <person name="Valiante V."/>
            <person name="Linde J."/>
            <person name="Jacobsen I.D."/>
            <person name="Marz M."/>
            <person name="Brakhage A.A."/>
            <person name="Gabaldon T."/>
            <person name="Bocker S."/>
            <person name="Voigt K."/>
        </authorList>
    </citation>
    <scope>NUCLEOTIDE SEQUENCE [LARGE SCALE GENOMIC DNA]</scope>
    <source>
        <strain evidence="25">FSU 9682</strain>
    </source>
</reference>
<dbReference type="GO" id="GO:0046872">
    <property type="term" value="F:metal ion binding"/>
    <property type="evidence" value="ECO:0007669"/>
    <property type="project" value="UniProtKB-KW"/>
</dbReference>
<evidence type="ECO:0000256" key="10">
    <source>
        <dbReference type="ARBA" id="ARBA00022692"/>
    </source>
</evidence>
<evidence type="ECO:0000256" key="17">
    <source>
        <dbReference type="ARBA" id="ARBA00022989"/>
    </source>
</evidence>
<evidence type="ECO:0000313" key="25">
    <source>
        <dbReference type="EMBL" id="CDH60470.1"/>
    </source>
</evidence>
<keyword evidence="9" id="KW-1017">Isopeptide bond</keyword>
<evidence type="ECO:0000256" key="2">
    <source>
        <dbReference type="ARBA" id="ARBA00004123"/>
    </source>
</evidence>
<keyword evidence="11" id="KW-0479">Metal-binding</keyword>
<keyword evidence="23" id="KW-0732">Signal</keyword>
<evidence type="ECO:0000256" key="18">
    <source>
        <dbReference type="ARBA" id="ARBA00023136"/>
    </source>
</evidence>
<dbReference type="SUPFAM" id="SSF81653">
    <property type="entry name" value="Calcium ATPase, transduction domain A"/>
    <property type="match status" value="1"/>
</dbReference>
<dbReference type="GO" id="GO:0005524">
    <property type="term" value="F:ATP binding"/>
    <property type="evidence" value="ECO:0007669"/>
    <property type="project" value="UniProtKB-KW"/>
</dbReference>
<dbReference type="SUPFAM" id="SSF81660">
    <property type="entry name" value="Metal cation-transporting ATPase, ATP-binding domain N"/>
    <property type="match status" value="1"/>
</dbReference>
<dbReference type="Pfam" id="PF01020">
    <property type="entry name" value="Ribosomal_L40e"/>
    <property type="match status" value="1"/>
</dbReference>
<dbReference type="Pfam" id="PF00122">
    <property type="entry name" value="E1-E2_ATPase"/>
    <property type="match status" value="1"/>
</dbReference>